<evidence type="ECO:0000313" key="1">
    <source>
        <dbReference type="EMBL" id="KAJ9114459.1"/>
    </source>
</evidence>
<dbReference type="EMBL" id="JASBWS010000009">
    <property type="protein sequence ID" value="KAJ9114459.1"/>
    <property type="molecule type" value="Genomic_DNA"/>
</dbReference>
<evidence type="ECO:0000313" key="2">
    <source>
        <dbReference type="Proteomes" id="UP001230649"/>
    </source>
</evidence>
<accession>A0ACC2WRQ4</accession>
<sequence>MFWRYGFDSTSSLDTLLNRVDLNEGETYDDQSSSGGMDDGQASITTTGTGSGAPPTVEELLEEQELLNELKVKNPKLVKVLSGKGSIRSLLSWSIYGLDELEAKAAEEWRNAEIETEVREGERQALQNGRAQDTGEETEDDRSAHSNPSARLHLPEIIPRLSSNSVIPIDNEGELKRQRFSQIATEVLCADVWEIQSRLAGDLEGFLRPFWEAALGYGVSNGMWDRPDAPVEGESGELGKRRQRYAIVQQAYEARHVSPPSSSSNTATSDEDDKRREILRNNFTRVNNALLAHHGAAVFAFVQTLPDVLSRILDRIESTAMQDLVLKLLCLEEQGVPSVTNWFASQHLIPQLYRRMSPHVNATTHAVIFDLIKAIVALSSPGAGPGAAGAFNPNGGNGQDQNAAEGQGQVITSPTDGGSQAYAQPGEKEGTSESGAGGQRDNQLIREMVNKENVEMLIGYMFDGVGPSEETGSEQQDANGTPSMEESLPTSMTVNGTATPTYTFDPYETPRLPSHASINSSFCNIINIFIELIRKNNSDFAEPHLFHTMRNRLIRLKQRAVEDRAEQRETERKSQAEGGAPANVQTEEEMDEVDRSKMEDVMAEMSGRMGIVHLGALMDALSGNVDKLQAMIEQPRSLSWSRTPGNPNPLTQERFRIMELYAELLHCSNMSILNRQLGQGPDYSSSGCLEGGLEALEKLGSALEGEAENAEDHGEDDEFEGEVQKAKVLPVSVTGSATHSRSTSEHGDGMEEGSHGHPDGLTATNIGEGSVSALGASVPPLAPPPPSQADVARLRDVLVQHPRIGDLAHGTSTAPDSEMAAVGSNVAVASTTTQSVKDENMEEHEVHPDAQKHAEAEQPDTGFGDDDVLPVGDKLKQLLIRHHVMRSVVMLNGRITAGFNRELIIDLFNEARLIRRILDAEESTKEEGNRHIRPGYMGHLLLIGEEVEKFLERCPADLYSIIQDSFERSEWDAYVNQMKQDKIRDSQPLGGARPQESLSRDDESDSSDDDGAELTGALAGQPLTRATSSGEAFKTTFGFGNETGEGEGSKGDQFSRYFMRETHSGSLAFSDDDSDDSSSESPGIAARIGGNPRRLSEGFDDAFSPPTHMNDMDDDDAWGDFTSANAPAKGAEAEDPFGDSFAAPAAPAPSSSRNMFSHQTPFTSADFAERALRQYANDCDTWTGSEEQDSPIEVPDGVMGDDSFESAAHFLAANWSIPGGDIGESLPPTMGSISQAIETPAGRRRSSVGSASSGSTVSPSSSPDRPKGMHPAAMIGRRNSRHRMISPPDPSLLNATTDEERLGHGVSPDTHVRNDGMLEREVNGHKVVAAQDDISLAATHHARRLSR</sequence>
<gene>
    <name evidence="1" type="ORF">QFC20_001603</name>
</gene>
<comment type="caution">
    <text evidence="1">The sequence shown here is derived from an EMBL/GenBank/DDBJ whole genome shotgun (WGS) entry which is preliminary data.</text>
</comment>
<name>A0ACC2WRQ4_9TREE</name>
<organism evidence="1 2">
    <name type="scientific">Naganishia adeliensis</name>
    <dbReference type="NCBI Taxonomy" id="92952"/>
    <lineage>
        <taxon>Eukaryota</taxon>
        <taxon>Fungi</taxon>
        <taxon>Dikarya</taxon>
        <taxon>Basidiomycota</taxon>
        <taxon>Agaricomycotina</taxon>
        <taxon>Tremellomycetes</taxon>
        <taxon>Filobasidiales</taxon>
        <taxon>Filobasidiaceae</taxon>
        <taxon>Naganishia</taxon>
    </lineage>
</organism>
<reference evidence="1" key="1">
    <citation type="submission" date="2023-04" db="EMBL/GenBank/DDBJ databases">
        <title>Draft Genome sequencing of Naganishia species isolated from polar environments using Oxford Nanopore Technology.</title>
        <authorList>
            <person name="Leo P."/>
            <person name="Venkateswaran K."/>
        </authorList>
    </citation>
    <scope>NUCLEOTIDE SEQUENCE</scope>
    <source>
        <strain evidence="1">MNA-CCFEE 5262</strain>
    </source>
</reference>
<proteinExistence type="predicted"/>
<protein>
    <submittedName>
        <fullName evidence="1">Uncharacterized protein</fullName>
    </submittedName>
</protein>
<dbReference type="Proteomes" id="UP001230649">
    <property type="component" value="Unassembled WGS sequence"/>
</dbReference>
<keyword evidence="2" id="KW-1185">Reference proteome</keyword>